<evidence type="ECO:0000256" key="2">
    <source>
        <dbReference type="ARBA" id="ARBA00022448"/>
    </source>
</evidence>
<name>A0A0D1BUN1_CLOBO</name>
<dbReference type="EMBL" id="JXSU01000007">
    <property type="protein sequence ID" value="KIS24035.1"/>
    <property type="molecule type" value="Genomic_DNA"/>
</dbReference>
<dbReference type="Pfam" id="PF07690">
    <property type="entry name" value="MFS_1"/>
    <property type="match status" value="1"/>
</dbReference>
<comment type="caution">
    <text evidence="8">The sequence shown here is derived from an EMBL/GenBank/DDBJ whole genome shotgun (WGS) entry which is preliminary data.</text>
</comment>
<dbReference type="InterPro" id="IPR020846">
    <property type="entry name" value="MFS_dom"/>
</dbReference>
<keyword evidence="2" id="KW-0813">Transport</keyword>
<keyword evidence="3 6" id="KW-0812">Transmembrane</keyword>
<dbReference type="PANTHER" id="PTHR23523">
    <property type="match status" value="1"/>
</dbReference>
<keyword evidence="4 6" id="KW-1133">Transmembrane helix</keyword>
<feature type="transmembrane region" description="Helical" evidence="6">
    <location>
        <begin position="315"/>
        <end position="337"/>
    </location>
</feature>
<keyword evidence="5 6" id="KW-0472">Membrane</keyword>
<evidence type="ECO:0000256" key="5">
    <source>
        <dbReference type="ARBA" id="ARBA00023136"/>
    </source>
</evidence>
<feature type="transmembrane region" description="Helical" evidence="6">
    <location>
        <begin position="291"/>
        <end position="309"/>
    </location>
</feature>
<accession>A0A0D1BUN1</accession>
<feature type="transmembrane region" description="Helical" evidence="6">
    <location>
        <begin position="263"/>
        <end position="284"/>
    </location>
</feature>
<organism evidence="8 9">
    <name type="scientific">Clostridium botulinum B2 450</name>
    <dbReference type="NCBI Taxonomy" id="1379739"/>
    <lineage>
        <taxon>Bacteria</taxon>
        <taxon>Bacillati</taxon>
        <taxon>Bacillota</taxon>
        <taxon>Clostridia</taxon>
        <taxon>Eubacteriales</taxon>
        <taxon>Clostridiaceae</taxon>
        <taxon>Clostridium</taxon>
    </lineage>
</organism>
<sequence>MMSLNKSDKKQNNMDFKVRKSASLMLIIGIIFIAANLRAPLTSVGPLVKFIRDNLHISNTLAGMITTLPLFAFALFSPIAPRLGRKFGVELVLLLSVIFLTVGIILRSLSGVAGLFIGTAIIGLAISVANVLIPSLIKRDFSEKIGVMTGVYSISMNTFGAIASGISVPIATRLGLKWSGALGIWGILSFISIILWLPQVKRNDERVSEGYKTVSSNVNLWKSSLAWQVSLFMGLQSLVFYSMVAWMPEILMQKGMSSNRAGWMLSLMQLALIPFTFIVSVLAGRRSNQRSLVISGCLFILIGILGLLYGSSQFVFLWIIILGIGGGFAFSLSMMFFSLRTENSNEAAQLSGMAQSFGYLLAAFGPILFGFLHDVTNGWKVPLQALIGITALLFIFGLGASRNRYVGSSLKVVR</sequence>
<evidence type="ECO:0000313" key="9">
    <source>
        <dbReference type="Proteomes" id="UP000032250"/>
    </source>
</evidence>
<gene>
    <name evidence="8" type="ORF">N495_10710</name>
</gene>
<dbReference type="InterPro" id="IPR052524">
    <property type="entry name" value="MFS_Cyanate_Porter"/>
</dbReference>
<feature type="transmembrane region" description="Helical" evidence="6">
    <location>
        <begin position="357"/>
        <end position="375"/>
    </location>
</feature>
<dbReference type="InterPro" id="IPR036259">
    <property type="entry name" value="MFS_trans_sf"/>
</dbReference>
<feature type="transmembrane region" description="Helical" evidence="6">
    <location>
        <begin position="145"/>
        <end position="166"/>
    </location>
</feature>
<dbReference type="CDD" id="cd17339">
    <property type="entry name" value="MFS_NIMT_CynX_like"/>
    <property type="match status" value="1"/>
</dbReference>
<evidence type="ECO:0000256" key="6">
    <source>
        <dbReference type="SAM" id="Phobius"/>
    </source>
</evidence>
<dbReference type="AlphaFoldDB" id="A0A0D1BUN1"/>
<evidence type="ECO:0000256" key="1">
    <source>
        <dbReference type="ARBA" id="ARBA00004651"/>
    </source>
</evidence>
<feature type="domain" description="Major facilitator superfamily (MFS) profile" evidence="7">
    <location>
        <begin position="22"/>
        <end position="403"/>
    </location>
</feature>
<feature type="transmembrane region" description="Helical" evidence="6">
    <location>
        <begin position="225"/>
        <end position="243"/>
    </location>
</feature>
<feature type="transmembrane region" description="Helical" evidence="6">
    <location>
        <begin position="112"/>
        <end position="133"/>
    </location>
</feature>
<proteinExistence type="predicted"/>
<comment type="subcellular location">
    <subcellularLocation>
        <location evidence="1">Cell membrane</location>
        <topology evidence="1">Multi-pass membrane protein</topology>
    </subcellularLocation>
</comment>
<evidence type="ECO:0000256" key="3">
    <source>
        <dbReference type="ARBA" id="ARBA00022692"/>
    </source>
</evidence>
<dbReference type="RefSeq" id="WP_043032021.1">
    <property type="nucleotide sequence ID" value="NZ_JXSU01000007.1"/>
</dbReference>
<dbReference type="PROSITE" id="PS50850">
    <property type="entry name" value="MFS"/>
    <property type="match status" value="1"/>
</dbReference>
<evidence type="ECO:0000256" key="4">
    <source>
        <dbReference type="ARBA" id="ARBA00022989"/>
    </source>
</evidence>
<dbReference type="PATRIC" id="fig|1379739.3.peg.2511"/>
<feature type="transmembrane region" description="Helical" evidence="6">
    <location>
        <begin position="381"/>
        <end position="401"/>
    </location>
</feature>
<dbReference type="InterPro" id="IPR011701">
    <property type="entry name" value="MFS"/>
</dbReference>
<feature type="transmembrane region" description="Helical" evidence="6">
    <location>
        <begin position="178"/>
        <end position="197"/>
    </location>
</feature>
<feature type="transmembrane region" description="Helical" evidence="6">
    <location>
        <begin position="61"/>
        <end position="80"/>
    </location>
</feature>
<dbReference type="OrthoDB" id="9797740at2"/>
<dbReference type="GO" id="GO:0022857">
    <property type="term" value="F:transmembrane transporter activity"/>
    <property type="evidence" value="ECO:0007669"/>
    <property type="project" value="InterPro"/>
</dbReference>
<dbReference type="Proteomes" id="UP000032250">
    <property type="component" value="Unassembled WGS sequence"/>
</dbReference>
<dbReference type="GO" id="GO:0005886">
    <property type="term" value="C:plasma membrane"/>
    <property type="evidence" value="ECO:0007669"/>
    <property type="project" value="UniProtKB-SubCell"/>
</dbReference>
<evidence type="ECO:0000259" key="7">
    <source>
        <dbReference type="PROSITE" id="PS50850"/>
    </source>
</evidence>
<dbReference type="SUPFAM" id="SSF103473">
    <property type="entry name" value="MFS general substrate transporter"/>
    <property type="match status" value="1"/>
</dbReference>
<reference evidence="8 9" key="1">
    <citation type="submission" date="2014-06" db="EMBL/GenBank/DDBJ databases">
        <title>Genome characterization of distinct group I Clostridium botulinum lineages.</title>
        <authorList>
            <person name="Giordani F."/>
            <person name="Anselmo A."/>
            <person name="Fillo S."/>
            <person name="Palozzi A.M."/>
            <person name="Fortunato A."/>
            <person name="Gentile B."/>
            <person name="Ciammaruconi A."/>
            <person name="Anniballi F."/>
            <person name="De Medici D."/>
            <person name="Lista F."/>
        </authorList>
    </citation>
    <scope>NUCLEOTIDE SEQUENCE [LARGE SCALE GENOMIC DNA]</scope>
    <source>
        <strain evidence="8 9">B2 450</strain>
    </source>
</reference>
<dbReference type="Gene3D" id="1.20.1250.20">
    <property type="entry name" value="MFS general substrate transporter like domains"/>
    <property type="match status" value="2"/>
</dbReference>
<evidence type="ECO:0000313" key="8">
    <source>
        <dbReference type="EMBL" id="KIS24035.1"/>
    </source>
</evidence>
<dbReference type="PANTHER" id="PTHR23523:SF2">
    <property type="entry name" value="2-NITROIMIDAZOLE TRANSPORTER"/>
    <property type="match status" value="1"/>
</dbReference>
<dbReference type="HOGENOM" id="CLU_038046_1_0_9"/>
<feature type="transmembrane region" description="Helical" evidence="6">
    <location>
        <begin position="87"/>
        <end position="106"/>
    </location>
</feature>
<feature type="transmembrane region" description="Helical" evidence="6">
    <location>
        <begin position="21"/>
        <end position="41"/>
    </location>
</feature>
<protein>
    <submittedName>
        <fullName evidence="8">Transporter</fullName>
    </submittedName>
</protein>